<dbReference type="AlphaFoldDB" id="A0A7L7L6C7"/>
<keyword evidence="2" id="KW-1185">Reference proteome</keyword>
<organism evidence="1 2">
    <name type="scientific">Adhaeribacter radiodurans</name>
    <dbReference type="NCBI Taxonomy" id="2745197"/>
    <lineage>
        <taxon>Bacteria</taxon>
        <taxon>Pseudomonadati</taxon>
        <taxon>Bacteroidota</taxon>
        <taxon>Cytophagia</taxon>
        <taxon>Cytophagales</taxon>
        <taxon>Hymenobacteraceae</taxon>
        <taxon>Adhaeribacter</taxon>
    </lineage>
</organism>
<accession>A0A7L7L6C7</accession>
<sequence length="363" mass="40325">MLKRVIFLIPVLLLLFTLLPFAVLSQITAPKYSNEFLNLGIGGRALGMGNVQVGIADDANAGYWNPAGLLQVKNKYNLALMHSELFAGIVKNDFAAFALPLDTNSILGFSLIRSGVDDIADTRRLKNHEYGYYQYDSIRFFSVADYAFLISYARRSNLIKGLRVGANAKIIYRNVGVFATAWGFGLDAGAQLQRQNWQFGFMARDITTTFNAWSHNPDEMKYTQLLVDSTAGLPKNTIEITLPRLILGVARTIPLPKNLLLLLAADLDFTFDGKRNVLLKTNLFSLDPKVAFELSYNRLVFLRAGINNLQQIKEFNGQETWQFQPNFGVGVATNGLKLDLALSKIADNANVSSIMVSLGYAFD</sequence>
<name>A0A7L7L6C7_9BACT</name>
<dbReference type="RefSeq" id="WP_182415109.1">
    <property type="nucleotide sequence ID" value="NZ_CP055153.1"/>
</dbReference>
<dbReference type="NCBIfam" id="NF033709">
    <property type="entry name" value="PorV_fam"/>
    <property type="match status" value="1"/>
</dbReference>
<reference evidence="1 2" key="1">
    <citation type="submission" date="2020-08" db="EMBL/GenBank/DDBJ databases">
        <title>Adhaeribacter dokdonensis sp. nov., isolated from the rhizosphere of Elymus tsukushiensis, a plant native to the Dokdo Islands, Republic of Korea.</title>
        <authorList>
            <person name="Ghim S.Y."/>
        </authorList>
    </citation>
    <scope>NUCLEOTIDE SEQUENCE [LARGE SCALE GENOMIC DNA]</scope>
    <source>
        <strain evidence="1 2">KUDC8001</strain>
    </source>
</reference>
<protein>
    <submittedName>
        <fullName evidence="1">PorV/PorQ family protein</fullName>
    </submittedName>
</protein>
<dbReference type="KEGG" id="add:HUW48_07620"/>
<evidence type="ECO:0000313" key="1">
    <source>
        <dbReference type="EMBL" id="QMU27919.1"/>
    </source>
</evidence>
<dbReference type="Gene3D" id="2.40.160.60">
    <property type="entry name" value="Outer membrane protein transport protein (OMPP1/FadL/TodX)"/>
    <property type="match status" value="1"/>
</dbReference>
<gene>
    <name evidence="1" type="ORF">HUW48_07620</name>
</gene>
<dbReference type="Proteomes" id="UP000514509">
    <property type="component" value="Chromosome"/>
</dbReference>
<dbReference type="EMBL" id="CP055153">
    <property type="protein sequence ID" value="QMU27919.1"/>
    <property type="molecule type" value="Genomic_DNA"/>
</dbReference>
<proteinExistence type="predicted"/>
<evidence type="ECO:0000313" key="2">
    <source>
        <dbReference type="Proteomes" id="UP000514509"/>
    </source>
</evidence>